<dbReference type="AlphaFoldDB" id="G2XMP0"/>
<proteinExistence type="predicted"/>
<evidence type="ECO:0000256" key="1">
    <source>
        <dbReference type="SAM" id="MobiDB-lite"/>
    </source>
</evidence>
<feature type="compositionally biased region" description="Basic residues" evidence="1">
    <location>
        <begin position="58"/>
        <end position="67"/>
    </location>
</feature>
<evidence type="ECO:0000313" key="2">
    <source>
        <dbReference type="EMBL" id="CBX25440.1"/>
    </source>
</evidence>
<feature type="region of interest" description="Disordered" evidence="1">
    <location>
        <begin position="47"/>
        <end position="144"/>
    </location>
</feature>
<organism evidence="2">
    <name type="scientific">Oryza glaberrima</name>
    <name type="common">African rice</name>
    <dbReference type="NCBI Taxonomy" id="4538"/>
    <lineage>
        <taxon>Eukaryota</taxon>
        <taxon>Viridiplantae</taxon>
        <taxon>Streptophyta</taxon>
        <taxon>Embryophyta</taxon>
        <taxon>Tracheophyta</taxon>
        <taxon>Spermatophyta</taxon>
        <taxon>Magnoliopsida</taxon>
        <taxon>Liliopsida</taxon>
        <taxon>Poales</taxon>
        <taxon>Poaceae</taxon>
        <taxon>BOP clade</taxon>
        <taxon>Oryzoideae</taxon>
        <taxon>Oryzeae</taxon>
        <taxon>Oryzinae</taxon>
        <taxon>Oryza</taxon>
    </lineage>
</organism>
<reference evidence="2" key="1">
    <citation type="submission" date="2010-10" db="EMBL/GenBank/DDBJ databases">
        <authorList>
            <person name="Genoscope - CEA"/>
        </authorList>
    </citation>
    <scope>NUCLEOTIDE SEQUENCE</scope>
</reference>
<dbReference type="EMBL" id="FQ378034">
    <property type="protein sequence ID" value="CBX25440.1"/>
    <property type="molecule type" value="Genomic_DNA"/>
</dbReference>
<name>G2XMP0_ORYGL</name>
<accession>G2XMP0</accession>
<sequence length="144" mass="16225">MGTRIKKGMKTREGEDMTLLSQLKIRKRTISENISYNYKVREDGVKRITYDQGQNPSGRRRRRRAGRRLGAALQPLPPARRRLHGRWRRGEGSTPGEGKAAASGCRRRQRAGRRPGAAPQPLPSASRRLRGRLWREEGSAAGEG</sequence>
<protein>
    <submittedName>
        <fullName evidence="2">Hypothetical_protein</fullName>
    </submittedName>
</protein>
<gene>
    <name evidence="2" type="primary">Ogl11g0088D22_15</name>
</gene>